<dbReference type="InterPro" id="IPR015032">
    <property type="entry name" value="ThsB__TIR-like_domain"/>
</dbReference>
<evidence type="ECO:0000259" key="1">
    <source>
        <dbReference type="Pfam" id="PF08937"/>
    </source>
</evidence>
<proteinExistence type="predicted"/>
<evidence type="ECO:0000313" key="2">
    <source>
        <dbReference type="EMBL" id="WLS79725.1"/>
    </source>
</evidence>
<feature type="domain" description="Thoeris protein ThsB TIR-like" evidence="1">
    <location>
        <begin position="5"/>
        <end position="96"/>
    </location>
</feature>
<dbReference type="Proteomes" id="UP001228139">
    <property type="component" value="Chromosome"/>
</dbReference>
<reference evidence="2 3" key="1">
    <citation type="submission" date="2023-07" db="EMBL/GenBank/DDBJ databases">
        <title>Pathogenic bacteria of pear tree diseases.</title>
        <authorList>
            <person name="Zhang Z."/>
            <person name="He L."/>
            <person name="Huang R."/>
        </authorList>
    </citation>
    <scope>NUCLEOTIDE SEQUENCE [LARGE SCALE GENOMIC DNA]</scope>
    <source>
        <strain evidence="2 3">DE2</strain>
    </source>
</reference>
<dbReference type="Pfam" id="PF08937">
    <property type="entry name" value="ThsB_TIR"/>
    <property type="match status" value="1"/>
</dbReference>
<name>A0AA50DPB5_9GAMM</name>
<evidence type="ECO:0000313" key="3">
    <source>
        <dbReference type="Proteomes" id="UP001228139"/>
    </source>
</evidence>
<sequence length="205" mass="23385">MHKTFLSYHHANEQDLKDEIIEKFGGANFIDKSVSDGDISTTISEESIMRKIREDYLADTTVTIVLIGNETKNRPFVNSEIQASLWGDNYNGLIGVIRDDIYDHVFTPATCSDGGCGCGLNLRKVGWGYDYYLPYLIKENHVYQTTVPHYNDTDVFCSLIKYSKFIKNPEFYIDQAFDKRKVMEPAAKRNAADVPAIRAKSLFSW</sequence>
<protein>
    <submittedName>
        <fullName evidence="2">TIR domain-containing protein</fullName>
    </submittedName>
</protein>
<dbReference type="RefSeq" id="WP_306210779.1">
    <property type="nucleotide sequence ID" value="NZ_CP132353.1"/>
</dbReference>
<keyword evidence="3" id="KW-1185">Reference proteome</keyword>
<dbReference type="KEGG" id="epi:Q3V30_04240"/>
<accession>A0AA50DPB5</accession>
<dbReference type="AlphaFoldDB" id="A0AA50DPB5"/>
<gene>
    <name evidence="2" type="ORF">Q3V30_04240</name>
</gene>
<dbReference type="EMBL" id="CP132353">
    <property type="protein sequence ID" value="WLS79725.1"/>
    <property type="molecule type" value="Genomic_DNA"/>
</dbReference>
<organism evidence="2 3">
    <name type="scientific">Erwinia pyri</name>
    <dbReference type="NCBI Taxonomy" id="3062598"/>
    <lineage>
        <taxon>Bacteria</taxon>
        <taxon>Pseudomonadati</taxon>
        <taxon>Pseudomonadota</taxon>
        <taxon>Gammaproteobacteria</taxon>
        <taxon>Enterobacterales</taxon>
        <taxon>Erwiniaceae</taxon>
        <taxon>Erwinia</taxon>
    </lineage>
</organism>